<dbReference type="Proteomes" id="UP000519897">
    <property type="component" value="Unassembled WGS sequence"/>
</dbReference>
<dbReference type="EMBL" id="JACIEC010000011">
    <property type="protein sequence ID" value="MBB4145757.1"/>
    <property type="molecule type" value="Genomic_DNA"/>
</dbReference>
<feature type="active site" description="Charge relay system" evidence="7 8">
    <location>
        <position position="491"/>
    </location>
</feature>
<protein>
    <submittedName>
        <fullName evidence="10">Subtilisin-like proprotein convertase family protein</fullName>
    </submittedName>
</protein>
<dbReference type="GO" id="GO:0016020">
    <property type="term" value="C:membrane"/>
    <property type="evidence" value="ECO:0007669"/>
    <property type="project" value="TreeGrafter"/>
</dbReference>
<evidence type="ECO:0000256" key="8">
    <source>
        <dbReference type="PROSITE-ProRule" id="PRU01240"/>
    </source>
</evidence>
<proteinExistence type="inferred from homology"/>
<dbReference type="Gene3D" id="2.150.10.10">
    <property type="entry name" value="Serralysin-like metalloprotease, C-terminal"/>
    <property type="match status" value="1"/>
</dbReference>
<dbReference type="SUPFAM" id="SSF49785">
    <property type="entry name" value="Galactose-binding domain-like"/>
    <property type="match status" value="1"/>
</dbReference>
<feature type="active site" description="Charge relay system" evidence="7 8">
    <location>
        <position position="242"/>
    </location>
</feature>
<comment type="subcellular location">
    <subcellularLocation>
        <location evidence="1">Secreted</location>
    </subcellularLocation>
</comment>
<keyword evidence="4" id="KW-0677">Repeat</keyword>
<dbReference type="GO" id="GO:0012505">
    <property type="term" value="C:endomembrane system"/>
    <property type="evidence" value="ECO:0007669"/>
    <property type="project" value="UniProtKB-ARBA"/>
</dbReference>
<dbReference type="RefSeq" id="WP_165130517.1">
    <property type="nucleotide sequence ID" value="NZ_CP049248.1"/>
</dbReference>
<keyword evidence="3 8" id="KW-0645">Protease</keyword>
<evidence type="ECO:0000313" key="11">
    <source>
        <dbReference type="Proteomes" id="UP000519897"/>
    </source>
</evidence>
<dbReference type="InterPro" id="IPR013858">
    <property type="entry name" value="Peptidase_M10B_C"/>
</dbReference>
<feature type="active site" description="Charge relay system" evidence="7 8">
    <location>
        <position position="290"/>
    </location>
</feature>
<dbReference type="InterPro" id="IPR022398">
    <property type="entry name" value="Peptidase_S8_His-AS"/>
</dbReference>
<keyword evidence="5 8" id="KW-0378">Hydrolase</keyword>
<evidence type="ECO:0000256" key="2">
    <source>
        <dbReference type="ARBA" id="ARBA00022525"/>
    </source>
</evidence>
<dbReference type="SUPFAM" id="SSF52743">
    <property type="entry name" value="Subtilisin-like"/>
    <property type="match status" value="1"/>
</dbReference>
<evidence type="ECO:0000256" key="7">
    <source>
        <dbReference type="PIRSR" id="PIRSR615500-1"/>
    </source>
</evidence>
<evidence type="ECO:0000259" key="9">
    <source>
        <dbReference type="PROSITE" id="PS51829"/>
    </source>
</evidence>
<evidence type="ECO:0000256" key="5">
    <source>
        <dbReference type="ARBA" id="ARBA00022801"/>
    </source>
</evidence>
<feature type="domain" description="P/Homo B" evidence="9">
    <location>
        <begin position="573"/>
        <end position="704"/>
    </location>
</feature>
<evidence type="ECO:0000256" key="6">
    <source>
        <dbReference type="ARBA" id="ARBA00022825"/>
    </source>
</evidence>
<keyword evidence="11" id="KW-1185">Reference proteome</keyword>
<comment type="similarity">
    <text evidence="8">Belongs to the peptidase S8 family.</text>
</comment>
<evidence type="ECO:0000313" key="10">
    <source>
        <dbReference type="EMBL" id="MBB4145757.1"/>
    </source>
</evidence>
<dbReference type="PANTHER" id="PTHR42884">
    <property type="entry name" value="PROPROTEIN CONVERTASE SUBTILISIN/KEXIN-RELATED"/>
    <property type="match status" value="1"/>
</dbReference>
<dbReference type="Pfam" id="PF01483">
    <property type="entry name" value="P_proprotein"/>
    <property type="match status" value="1"/>
</dbReference>
<dbReference type="AlphaFoldDB" id="A0A7W6LKH1"/>
<dbReference type="Gene3D" id="2.60.120.260">
    <property type="entry name" value="Galactose-binding domain-like"/>
    <property type="match status" value="1"/>
</dbReference>
<dbReference type="PROSITE" id="PS00137">
    <property type="entry name" value="SUBTILASE_HIS"/>
    <property type="match status" value="1"/>
</dbReference>
<dbReference type="InterPro" id="IPR002884">
    <property type="entry name" value="P_dom"/>
</dbReference>
<dbReference type="InterPro" id="IPR000209">
    <property type="entry name" value="Peptidase_S8/S53_dom"/>
</dbReference>
<dbReference type="Pfam" id="PF00082">
    <property type="entry name" value="Peptidase_S8"/>
    <property type="match status" value="1"/>
</dbReference>
<dbReference type="Gene3D" id="3.40.50.200">
    <property type="entry name" value="Peptidase S8/S53 domain"/>
    <property type="match status" value="1"/>
</dbReference>
<dbReference type="InterPro" id="IPR015500">
    <property type="entry name" value="Peptidase_S8_subtilisin-rel"/>
</dbReference>
<dbReference type="SUPFAM" id="SSF51120">
    <property type="entry name" value="beta-Roll"/>
    <property type="match status" value="1"/>
</dbReference>
<dbReference type="PRINTS" id="PR00723">
    <property type="entry name" value="SUBTILISIN"/>
</dbReference>
<dbReference type="Pfam" id="PF13946">
    <property type="entry name" value="DUF4214"/>
    <property type="match status" value="1"/>
</dbReference>
<keyword evidence="2" id="KW-0964">Secreted</keyword>
<dbReference type="GO" id="GO:0005509">
    <property type="term" value="F:calcium ion binding"/>
    <property type="evidence" value="ECO:0007669"/>
    <property type="project" value="InterPro"/>
</dbReference>
<dbReference type="GO" id="GO:0016485">
    <property type="term" value="P:protein processing"/>
    <property type="evidence" value="ECO:0007669"/>
    <property type="project" value="TreeGrafter"/>
</dbReference>
<name>A0A7W6LKH1_9HYPH</name>
<organism evidence="10 11">
    <name type="scientific">Rhizobium rhizoryzae</name>
    <dbReference type="NCBI Taxonomy" id="451876"/>
    <lineage>
        <taxon>Bacteria</taxon>
        <taxon>Pseudomonadati</taxon>
        <taxon>Pseudomonadota</taxon>
        <taxon>Alphaproteobacteria</taxon>
        <taxon>Hyphomicrobiales</taxon>
        <taxon>Rhizobiaceae</taxon>
        <taxon>Rhizobium/Agrobacterium group</taxon>
        <taxon>Rhizobium</taxon>
    </lineage>
</organism>
<dbReference type="PROSITE" id="PS51892">
    <property type="entry name" value="SUBTILASE"/>
    <property type="match status" value="1"/>
</dbReference>
<keyword evidence="6 8" id="KW-0720">Serine protease</keyword>
<dbReference type="Pfam" id="PF08548">
    <property type="entry name" value="Peptidase_M10_C"/>
    <property type="match status" value="1"/>
</dbReference>
<dbReference type="InterPro" id="IPR036852">
    <property type="entry name" value="Peptidase_S8/S53_dom_sf"/>
</dbReference>
<evidence type="ECO:0000256" key="4">
    <source>
        <dbReference type="ARBA" id="ARBA00022737"/>
    </source>
</evidence>
<sequence length="906" mass="93300">MATIQGIYVALFGRPADPTGLSYFNGVTKNGVDLTAIGDLASTPEYQQRFAGQTNSQIVNSIYRSLFNRDAEADGLKFFVDGLTNGTFNIKNIAIAILDGARNVDLTTVNNKIQAANLFTAALDTTPEIQAYNGSAAIAIGRNFLVSITDQASTVPTQAGADTAVASLPAPAAPVPTLLGQSFTQEALTGVNVNSISDPLFKSQWYLKNNGDRGASAGLDVNIAGAWASGYTGKGIRVAINDDGIDINHSEFQGILLKDLTFNSATKVTGANAYTTGNGGYAPDADANEHGTVVGSIVAMALDGKGMVGMAPNANLVSSLAVSKGSSVDVPALYNYMTDVAKVDVSVNSYGLDPAFSENFWSQSPNQADRSYLAAVEKAGQQGRGGLGTVVEVSAGNEGPAKADTAMTGSTNNKYIITAGAMNEFGNKASYSTPGASVLVSSFGGENPDSKDQSINTGFGITSADITGSTLGYNKTDAANGDYSFQNIGTSYSGPMVGAAAALMLQANPLLGFRDVANILALTARAVGTTNNYITTKGDGLNFGGMQFSRDVGFGLIDVSAAVRLAASWTDAAKTATNWVSSEAKSGSAAATISGTGTTVTANLTKNVIIERMEFDLNLTTATSNDLKAVITSPNGTTITLFDEPMVGKDAASAVWPGTFQIGATAFFGEQSAGTWTLQLIDKNTGTVAEFKELTVRAWGSDVTSDNHYVLADSFTGSKTVNDASGTDLIDAAAVSSAVTINLNAGQTSTIAGGSFVIAAGVQIENAFGGAGNDTLIGNDVGNVLRGNGGADTLTGNGGADVFMYGNVNESTAQATDTITDFVVGTDKIDLRLIDANLKVAGNQEFRFLGQTSTAQANGLAFDFVSGNTRIFGDADGDANTVEFQVVLTGQKNLTASDFFGLELAA</sequence>
<dbReference type="GO" id="GO:0005615">
    <property type="term" value="C:extracellular space"/>
    <property type="evidence" value="ECO:0007669"/>
    <property type="project" value="InterPro"/>
</dbReference>
<dbReference type="InterPro" id="IPR008979">
    <property type="entry name" value="Galactose-bd-like_sf"/>
</dbReference>
<dbReference type="GO" id="GO:0005737">
    <property type="term" value="C:cytoplasm"/>
    <property type="evidence" value="ECO:0007669"/>
    <property type="project" value="UniProtKB-ARBA"/>
</dbReference>
<dbReference type="GO" id="GO:0004252">
    <property type="term" value="F:serine-type endopeptidase activity"/>
    <property type="evidence" value="ECO:0007669"/>
    <property type="project" value="UniProtKB-UniRule"/>
</dbReference>
<gene>
    <name evidence="10" type="ORF">GGQ72_004323</name>
</gene>
<dbReference type="PROSITE" id="PS51829">
    <property type="entry name" value="P_HOMO_B"/>
    <property type="match status" value="1"/>
</dbReference>
<comment type="caution">
    <text evidence="10">The sequence shown here is derived from an EMBL/GenBank/DDBJ whole genome shotgun (WGS) entry which is preliminary data.</text>
</comment>
<dbReference type="PRINTS" id="PR00313">
    <property type="entry name" value="CABNDNGRPT"/>
</dbReference>
<dbReference type="InterPro" id="IPR025282">
    <property type="entry name" value="DUF4214"/>
</dbReference>
<reference evidence="10 11" key="1">
    <citation type="submission" date="2020-08" db="EMBL/GenBank/DDBJ databases">
        <title>Genomic Encyclopedia of Type Strains, Phase IV (KMG-IV): sequencing the most valuable type-strain genomes for metagenomic binning, comparative biology and taxonomic classification.</title>
        <authorList>
            <person name="Goeker M."/>
        </authorList>
    </citation>
    <scope>NUCLEOTIDE SEQUENCE [LARGE SCALE GENOMIC DNA]</scope>
    <source>
        <strain evidence="10 11">DSM 29514</strain>
    </source>
</reference>
<dbReference type="PANTHER" id="PTHR42884:SF14">
    <property type="entry name" value="NEUROENDOCRINE CONVERTASE 1"/>
    <property type="match status" value="1"/>
</dbReference>
<accession>A0A7W6LKH1</accession>
<evidence type="ECO:0000256" key="3">
    <source>
        <dbReference type="ARBA" id="ARBA00022670"/>
    </source>
</evidence>
<evidence type="ECO:0000256" key="1">
    <source>
        <dbReference type="ARBA" id="ARBA00004613"/>
    </source>
</evidence>
<dbReference type="InterPro" id="IPR011049">
    <property type="entry name" value="Serralysin-like_metalloprot_C"/>
</dbReference>